<keyword evidence="3" id="KW-1185">Reference proteome</keyword>
<name>A0AAE0ALJ4_9ROSI</name>
<reference evidence="2" key="1">
    <citation type="journal article" date="2023" name="Plant J.">
        <title>Genome sequences and population genomics provide insights into the demographic history, inbreeding, and mutation load of two 'living fossil' tree species of Dipteronia.</title>
        <authorList>
            <person name="Feng Y."/>
            <person name="Comes H.P."/>
            <person name="Chen J."/>
            <person name="Zhu S."/>
            <person name="Lu R."/>
            <person name="Zhang X."/>
            <person name="Li P."/>
            <person name="Qiu J."/>
            <person name="Olsen K.M."/>
            <person name="Qiu Y."/>
        </authorList>
    </citation>
    <scope>NUCLEOTIDE SEQUENCE</scope>
    <source>
        <strain evidence="2">NBL</strain>
    </source>
</reference>
<organism evidence="2 3">
    <name type="scientific">Dipteronia sinensis</name>
    <dbReference type="NCBI Taxonomy" id="43782"/>
    <lineage>
        <taxon>Eukaryota</taxon>
        <taxon>Viridiplantae</taxon>
        <taxon>Streptophyta</taxon>
        <taxon>Embryophyta</taxon>
        <taxon>Tracheophyta</taxon>
        <taxon>Spermatophyta</taxon>
        <taxon>Magnoliopsida</taxon>
        <taxon>eudicotyledons</taxon>
        <taxon>Gunneridae</taxon>
        <taxon>Pentapetalae</taxon>
        <taxon>rosids</taxon>
        <taxon>malvids</taxon>
        <taxon>Sapindales</taxon>
        <taxon>Sapindaceae</taxon>
        <taxon>Hippocastanoideae</taxon>
        <taxon>Acereae</taxon>
        <taxon>Dipteronia</taxon>
    </lineage>
</organism>
<proteinExistence type="predicted"/>
<protein>
    <submittedName>
        <fullName evidence="2">Uncharacterized protein</fullName>
    </submittedName>
</protein>
<dbReference type="Proteomes" id="UP001281410">
    <property type="component" value="Unassembled WGS sequence"/>
</dbReference>
<feature type="region of interest" description="Disordered" evidence="1">
    <location>
        <begin position="28"/>
        <end position="53"/>
    </location>
</feature>
<dbReference type="AlphaFoldDB" id="A0AAE0ALJ4"/>
<evidence type="ECO:0000313" key="3">
    <source>
        <dbReference type="Proteomes" id="UP001281410"/>
    </source>
</evidence>
<dbReference type="EMBL" id="JANJYJ010000004">
    <property type="protein sequence ID" value="KAK3219920.1"/>
    <property type="molecule type" value="Genomic_DNA"/>
</dbReference>
<feature type="compositionally biased region" description="Pro residues" evidence="1">
    <location>
        <begin position="38"/>
        <end position="50"/>
    </location>
</feature>
<gene>
    <name evidence="2" type="ORF">Dsin_013890</name>
</gene>
<evidence type="ECO:0000313" key="2">
    <source>
        <dbReference type="EMBL" id="KAK3219920.1"/>
    </source>
</evidence>
<accession>A0AAE0ALJ4</accession>
<feature type="region of interest" description="Disordered" evidence="1">
    <location>
        <begin position="66"/>
        <end position="101"/>
    </location>
</feature>
<sequence>MQFAEMKSILRFLPLPEASPAGLFPANSTRRASVCSPPRSPAPTLPVPPDPKARLEVGVFTSRYGQSRCRSRRRSQVRDGGKTGYAAGTLWKSRGKGRATE</sequence>
<comment type="caution">
    <text evidence="2">The sequence shown here is derived from an EMBL/GenBank/DDBJ whole genome shotgun (WGS) entry which is preliminary data.</text>
</comment>
<evidence type="ECO:0000256" key="1">
    <source>
        <dbReference type="SAM" id="MobiDB-lite"/>
    </source>
</evidence>